<keyword evidence="3" id="KW-0342">GTP-binding</keyword>
<feature type="domain" description="AIG1-type G" evidence="4">
    <location>
        <begin position="13"/>
        <end position="100"/>
    </location>
</feature>
<sequence length="105" mass="12101">MRRSGLFWSERLEFFADEASNYTMVLFTHGDHLDEDDVTIEDFLLENPRLQSSISQCSGGYHVFNNKDQNPSQVTELLEKINKMVKMNGGSHYTTEILLKLVTVK</sequence>
<dbReference type="Ensembl" id="ENSHHUT00000055012.1">
    <property type="protein sequence ID" value="ENSHHUP00000053151.1"/>
    <property type="gene ID" value="ENSHHUG00000031925.1"/>
</dbReference>
<dbReference type="InterPro" id="IPR027417">
    <property type="entry name" value="P-loop_NTPase"/>
</dbReference>
<dbReference type="PANTHER" id="PTHR10903">
    <property type="entry name" value="GTPASE, IMAP FAMILY MEMBER-RELATED"/>
    <property type="match status" value="1"/>
</dbReference>
<evidence type="ECO:0000313" key="5">
    <source>
        <dbReference type="Ensembl" id="ENSHHUP00000053151.1"/>
    </source>
</evidence>
<keyword evidence="2" id="KW-0547">Nucleotide-binding</keyword>
<protein>
    <recommendedName>
        <fullName evidence="4">AIG1-type G domain-containing protein</fullName>
    </recommendedName>
</protein>
<evidence type="ECO:0000313" key="6">
    <source>
        <dbReference type="Proteomes" id="UP000314982"/>
    </source>
</evidence>
<evidence type="ECO:0000256" key="3">
    <source>
        <dbReference type="ARBA" id="ARBA00023134"/>
    </source>
</evidence>
<organism evidence="5 6">
    <name type="scientific">Hucho hucho</name>
    <name type="common">huchen</name>
    <dbReference type="NCBI Taxonomy" id="62062"/>
    <lineage>
        <taxon>Eukaryota</taxon>
        <taxon>Metazoa</taxon>
        <taxon>Chordata</taxon>
        <taxon>Craniata</taxon>
        <taxon>Vertebrata</taxon>
        <taxon>Euteleostomi</taxon>
        <taxon>Actinopterygii</taxon>
        <taxon>Neopterygii</taxon>
        <taxon>Teleostei</taxon>
        <taxon>Protacanthopterygii</taxon>
        <taxon>Salmoniformes</taxon>
        <taxon>Salmonidae</taxon>
        <taxon>Salmoninae</taxon>
        <taxon>Hucho</taxon>
    </lineage>
</organism>
<dbReference type="PANTHER" id="PTHR10903:SF170">
    <property type="entry name" value="GTPASE IMAP FAMILY MEMBER 7"/>
    <property type="match status" value="1"/>
</dbReference>
<dbReference type="InterPro" id="IPR045058">
    <property type="entry name" value="GIMA/IAN/Toc"/>
</dbReference>
<dbReference type="GO" id="GO:0005525">
    <property type="term" value="F:GTP binding"/>
    <property type="evidence" value="ECO:0007669"/>
    <property type="project" value="UniProtKB-KW"/>
</dbReference>
<accession>A0A4W5NM64</accession>
<reference evidence="5" key="3">
    <citation type="submission" date="2025-09" db="UniProtKB">
        <authorList>
            <consortium name="Ensembl"/>
        </authorList>
    </citation>
    <scope>IDENTIFICATION</scope>
</reference>
<evidence type="ECO:0000256" key="1">
    <source>
        <dbReference type="ARBA" id="ARBA00008535"/>
    </source>
</evidence>
<reference evidence="6" key="1">
    <citation type="submission" date="2018-06" db="EMBL/GenBank/DDBJ databases">
        <title>Genome assembly of Danube salmon.</title>
        <authorList>
            <person name="Macqueen D.J."/>
            <person name="Gundappa M.K."/>
        </authorList>
    </citation>
    <scope>NUCLEOTIDE SEQUENCE [LARGE SCALE GENOMIC DNA]</scope>
</reference>
<comment type="similarity">
    <text evidence="1">Belongs to the TRAFAC class TrmE-Era-EngA-EngB-Septin-like GTPase superfamily. AIG1/Toc34/Toc159-like paraseptin GTPase family. IAN subfamily.</text>
</comment>
<dbReference type="GeneTree" id="ENSGT01120000271858"/>
<evidence type="ECO:0000256" key="2">
    <source>
        <dbReference type="ARBA" id="ARBA00022741"/>
    </source>
</evidence>
<dbReference type="Gene3D" id="3.40.50.300">
    <property type="entry name" value="P-loop containing nucleotide triphosphate hydrolases"/>
    <property type="match status" value="1"/>
</dbReference>
<proteinExistence type="inferred from homology"/>
<dbReference type="Proteomes" id="UP000314982">
    <property type="component" value="Unassembled WGS sequence"/>
</dbReference>
<dbReference type="Pfam" id="PF04548">
    <property type="entry name" value="AIG1"/>
    <property type="match status" value="1"/>
</dbReference>
<dbReference type="InterPro" id="IPR006703">
    <property type="entry name" value="G_AIG1"/>
</dbReference>
<keyword evidence="6" id="KW-1185">Reference proteome</keyword>
<dbReference type="AlphaFoldDB" id="A0A4W5NM64"/>
<name>A0A4W5NM64_9TELE</name>
<evidence type="ECO:0000259" key="4">
    <source>
        <dbReference type="Pfam" id="PF04548"/>
    </source>
</evidence>
<reference evidence="5" key="2">
    <citation type="submission" date="2025-08" db="UniProtKB">
        <authorList>
            <consortium name="Ensembl"/>
        </authorList>
    </citation>
    <scope>IDENTIFICATION</scope>
</reference>